<dbReference type="Proteomes" id="UP001148737">
    <property type="component" value="Unassembled WGS sequence"/>
</dbReference>
<name>A0ACC1QQK6_9HYPO</name>
<gene>
    <name evidence="1" type="ORF">NLG97_g7468</name>
</gene>
<proteinExistence type="predicted"/>
<reference evidence="1" key="1">
    <citation type="submission" date="2022-07" db="EMBL/GenBank/DDBJ databases">
        <title>Genome Sequence of Lecanicillium saksenae.</title>
        <authorList>
            <person name="Buettner E."/>
        </authorList>
    </citation>
    <scope>NUCLEOTIDE SEQUENCE</scope>
    <source>
        <strain evidence="1">VT-O1</strain>
    </source>
</reference>
<protein>
    <submittedName>
        <fullName evidence="1">Uncharacterized protein</fullName>
    </submittedName>
</protein>
<keyword evidence="2" id="KW-1185">Reference proteome</keyword>
<evidence type="ECO:0000313" key="1">
    <source>
        <dbReference type="EMBL" id="KAJ3482811.1"/>
    </source>
</evidence>
<evidence type="ECO:0000313" key="2">
    <source>
        <dbReference type="Proteomes" id="UP001148737"/>
    </source>
</evidence>
<dbReference type="EMBL" id="JANAKD010001146">
    <property type="protein sequence ID" value="KAJ3482811.1"/>
    <property type="molecule type" value="Genomic_DNA"/>
</dbReference>
<comment type="caution">
    <text evidence="1">The sequence shown here is derived from an EMBL/GenBank/DDBJ whole genome shotgun (WGS) entry which is preliminary data.</text>
</comment>
<sequence length="101" mass="11202">MPRFSGAFSRRKSVADGLENVDLNAAAQPSFKVLERNTPTNTRSFDGGAKLATPPRPAHNMHLKPVQDPQEDNMFADFKTSRHLDRQLVPSQQCVDGALVR</sequence>
<accession>A0ACC1QQK6</accession>
<organism evidence="1 2">
    <name type="scientific">Lecanicillium saksenae</name>
    <dbReference type="NCBI Taxonomy" id="468837"/>
    <lineage>
        <taxon>Eukaryota</taxon>
        <taxon>Fungi</taxon>
        <taxon>Dikarya</taxon>
        <taxon>Ascomycota</taxon>
        <taxon>Pezizomycotina</taxon>
        <taxon>Sordariomycetes</taxon>
        <taxon>Hypocreomycetidae</taxon>
        <taxon>Hypocreales</taxon>
        <taxon>Cordycipitaceae</taxon>
        <taxon>Lecanicillium</taxon>
    </lineage>
</organism>